<sequence>MTKKPRQRTLNEYYSSSIRVIEVFKHGQFVPVKEEEQLKALRKNIKVNMSTG</sequence>
<organism evidence="1">
    <name type="scientific">marine sediment metagenome</name>
    <dbReference type="NCBI Taxonomy" id="412755"/>
    <lineage>
        <taxon>unclassified sequences</taxon>
        <taxon>metagenomes</taxon>
        <taxon>ecological metagenomes</taxon>
    </lineage>
</organism>
<gene>
    <name evidence="1" type="ORF">S12H4_07493</name>
</gene>
<comment type="caution">
    <text evidence="1">The sequence shown here is derived from an EMBL/GenBank/DDBJ whole genome shotgun (WGS) entry which is preliminary data.</text>
</comment>
<proteinExistence type="predicted"/>
<accession>X1PVV7</accession>
<dbReference type="AlphaFoldDB" id="X1PVV7"/>
<reference evidence="1" key="1">
    <citation type="journal article" date="2014" name="Front. Microbiol.">
        <title>High frequency of phylogenetically diverse reductive dehalogenase-homologous genes in deep subseafloor sedimentary metagenomes.</title>
        <authorList>
            <person name="Kawai M."/>
            <person name="Futagami T."/>
            <person name="Toyoda A."/>
            <person name="Takaki Y."/>
            <person name="Nishi S."/>
            <person name="Hori S."/>
            <person name="Arai W."/>
            <person name="Tsubouchi T."/>
            <person name="Morono Y."/>
            <person name="Uchiyama I."/>
            <person name="Ito T."/>
            <person name="Fujiyama A."/>
            <person name="Inagaki F."/>
            <person name="Takami H."/>
        </authorList>
    </citation>
    <scope>NUCLEOTIDE SEQUENCE</scope>
    <source>
        <strain evidence="1">Expedition CK06-06</strain>
    </source>
</reference>
<protein>
    <submittedName>
        <fullName evidence="1">Uncharacterized protein</fullName>
    </submittedName>
</protein>
<dbReference type="EMBL" id="BARW01002772">
    <property type="protein sequence ID" value="GAI60018.1"/>
    <property type="molecule type" value="Genomic_DNA"/>
</dbReference>
<name>X1PVV7_9ZZZZ</name>
<evidence type="ECO:0000313" key="1">
    <source>
        <dbReference type="EMBL" id="GAI60018.1"/>
    </source>
</evidence>